<dbReference type="InterPro" id="IPR010998">
    <property type="entry name" value="Integrase_recombinase_N"/>
</dbReference>
<evidence type="ECO:0000256" key="2">
    <source>
        <dbReference type="ARBA" id="ARBA00022908"/>
    </source>
</evidence>
<dbReference type="SUPFAM" id="SSF56349">
    <property type="entry name" value="DNA breaking-rejoining enzymes"/>
    <property type="match status" value="1"/>
</dbReference>
<evidence type="ECO:0000313" key="7">
    <source>
        <dbReference type="Proteomes" id="UP000319255"/>
    </source>
</evidence>
<evidence type="ECO:0000256" key="4">
    <source>
        <dbReference type="ARBA" id="ARBA00023172"/>
    </source>
</evidence>
<protein>
    <submittedName>
        <fullName evidence="6">Integrase</fullName>
    </submittedName>
</protein>
<name>A0A501WTI9_9RHOB</name>
<dbReference type="GO" id="GO:0006310">
    <property type="term" value="P:DNA recombination"/>
    <property type="evidence" value="ECO:0007669"/>
    <property type="project" value="UniProtKB-KW"/>
</dbReference>
<dbReference type="Gene3D" id="1.10.150.130">
    <property type="match status" value="1"/>
</dbReference>
<sequence length="338" mass="37716">MKRPGLPHLSRTTSRGREYWYFRRRGYPLVRLPEPTDPGFLAAYAEARDGKPQRAAPGRTSIAALIDSYQSSPRWDRLAPRTRRDYDKVLGRIRQKAGRHDVSVITRPAVIAARDANRETPRLANYICSLYSILCEHAIDIGWMPRNPVKGIEHLPLTGPGYAPWPEADIARFRESATGRARLIFELCLGTGQRIGDVLRFRWADLDADGITLVQSKGRRAGKADETMWVPFAPALETYLATVRRDGLTIVAEAKHGRPVSYRAANQSFSDARIAAGLSEDRFAHGLRANRASELYEMGLTDAQVQAITGHKSAVMARKYGRGARQRKLAEAARGKGK</sequence>
<dbReference type="PANTHER" id="PTHR30349:SF41">
    <property type="entry name" value="INTEGRASE_RECOMBINASE PROTEIN MJ0367-RELATED"/>
    <property type="match status" value="1"/>
</dbReference>
<dbReference type="GO" id="GO:0015074">
    <property type="term" value="P:DNA integration"/>
    <property type="evidence" value="ECO:0007669"/>
    <property type="project" value="UniProtKB-KW"/>
</dbReference>
<dbReference type="Pfam" id="PF00589">
    <property type="entry name" value="Phage_integrase"/>
    <property type="match status" value="1"/>
</dbReference>
<keyword evidence="7" id="KW-1185">Reference proteome</keyword>
<keyword evidence="3" id="KW-0238">DNA-binding</keyword>
<evidence type="ECO:0000313" key="6">
    <source>
        <dbReference type="EMBL" id="TPE53043.1"/>
    </source>
</evidence>
<gene>
    <name evidence="6" type="ORF">FJM51_03185</name>
</gene>
<dbReference type="InterPro" id="IPR050090">
    <property type="entry name" value="Tyrosine_recombinase_XerCD"/>
</dbReference>
<dbReference type="Proteomes" id="UP000319255">
    <property type="component" value="Unassembled WGS sequence"/>
</dbReference>
<proteinExistence type="inferred from homology"/>
<accession>A0A501WTI9</accession>
<dbReference type="InterPro" id="IPR011010">
    <property type="entry name" value="DNA_brk_join_enz"/>
</dbReference>
<dbReference type="EMBL" id="VFRP01000002">
    <property type="protein sequence ID" value="TPE53043.1"/>
    <property type="molecule type" value="Genomic_DNA"/>
</dbReference>
<dbReference type="OrthoDB" id="7510934at2"/>
<keyword evidence="4" id="KW-0233">DNA recombination</keyword>
<keyword evidence="2" id="KW-0229">DNA integration</keyword>
<dbReference type="GO" id="GO:0003677">
    <property type="term" value="F:DNA binding"/>
    <property type="evidence" value="ECO:0007669"/>
    <property type="project" value="UniProtKB-KW"/>
</dbReference>
<evidence type="ECO:0000256" key="1">
    <source>
        <dbReference type="ARBA" id="ARBA00008857"/>
    </source>
</evidence>
<dbReference type="InterPro" id="IPR013762">
    <property type="entry name" value="Integrase-like_cat_sf"/>
</dbReference>
<comment type="caution">
    <text evidence="6">The sequence shown here is derived from an EMBL/GenBank/DDBJ whole genome shotgun (WGS) entry which is preliminary data.</text>
</comment>
<dbReference type="Gene3D" id="1.10.443.10">
    <property type="entry name" value="Intergrase catalytic core"/>
    <property type="match status" value="1"/>
</dbReference>
<feature type="domain" description="Tyr recombinase" evidence="5">
    <location>
        <begin position="160"/>
        <end position="333"/>
    </location>
</feature>
<comment type="similarity">
    <text evidence="1">Belongs to the 'phage' integrase family.</text>
</comment>
<dbReference type="PROSITE" id="PS51898">
    <property type="entry name" value="TYR_RECOMBINASE"/>
    <property type="match status" value="1"/>
</dbReference>
<evidence type="ECO:0000259" key="5">
    <source>
        <dbReference type="PROSITE" id="PS51898"/>
    </source>
</evidence>
<dbReference type="AlphaFoldDB" id="A0A501WTI9"/>
<dbReference type="PANTHER" id="PTHR30349">
    <property type="entry name" value="PHAGE INTEGRASE-RELATED"/>
    <property type="match status" value="1"/>
</dbReference>
<dbReference type="InterPro" id="IPR002104">
    <property type="entry name" value="Integrase_catalytic"/>
</dbReference>
<evidence type="ECO:0000256" key="3">
    <source>
        <dbReference type="ARBA" id="ARBA00023125"/>
    </source>
</evidence>
<dbReference type="RefSeq" id="WP_140452664.1">
    <property type="nucleotide sequence ID" value="NZ_VFRP01000002.1"/>
</dbReference>
<organism evidence="6 7">
    <name type="scientific">Amaricoccus solimangrovi</name>
    <dbReference type="NCBI Taxonomy" id="2589815"/>
    <lineage>
        <taxon>Bacteria</taxon>
        <taxon>Pseudomonadati</taxon>
        <taxon>Pseudomonadota</taxon>
        <taxon>Alphaproteobacteria</taxon>
        <taxon>Rhodobacterales</taxon>
        <taxon>Paracoccaceae</taxon>
        <taxon>Amaricoccus</taxon>
    </lineage>
</organism>
<reference evidence="6 7" key="1">
    <citation type="submission" date="2019-06" db="EMBL/GenBank/DDBJ databases">
        <title>A novel bacterium of genus Amaricoccus, isolated from marine sediment.</title>
        <authorList>
            <person name="Huang H."/>
            <person name="Mo K."/>
            <person name="Hu Y."/>
        </authorList>
    </citation>
    <scope>NUCLEOTIDE SEQUENCE [LARGE SCALE GENOMIC DNA]</scope>
    <source>
        <strain evidence="6 7">HB172011</strain>
    </source>
</reference>